<dbReference type="SUPFAM" id="SSF143100">
    <property type="entry name" value="TTHA1013/TTHA0281-like"/>
    <property type="match status" value="1"/>
</dbReference>
<dbReference type="InterPro" id="IPR031807">
    <property type="entry name" value="HicB-like"/>
</dbReference>
<evidence type="ECO:0000313" key="2">
    <source>
        <dbReference type="EMBL" id="MFD1124983.1"/>
    </source>
</evidence>
<dbReference type="InterPro" id="IPR035069">
    <property type="entry name" value="TTHA1013/TTHA0281-like"/>
</dbReference>
<feature type="domain" description="HicB-like antitoxin of toxin-antitoxin system" evidence="1">
    <location>
        <begin position="9"/>
        <end position="110"/>
    </location>
</feature>
<evidence type="ECO:0000259" key="1">
    <source>
        <dbReference type="Pfam" id="PF15919"/>
    </source>
</evidence>
<organism evidence="2 3">
    <name type="scientific">Lentilactobacillus raoultii</name>
    <dbReference type="NCBI Taxonomy" id="1987503"/>
    <lineage>
        <taxon>Bacteria</taxon>
        <taxon>Bacillati</taxon>
        <taxon>Bacillota</taxon>
        <taxon>Bacilli</taxon>
        <taxon>Lactobacillales</taxon>
        <taxon>Lactobacillaceae</taxon>
        <taxon>Lentilactobacillus</taxon>
    </lineage>
</organism>
<dbReference type="Pfam" id="PF15919">
    <property type="entry name" value="HicB_lk_antitox"/>
    <property type="match status" value="1"/>
</dbReference>
<keyword evidence="3" id="KW-1185">Reference proteome</keyword>
<dbReference type="RefSeq" id="WP_121976992.1">
    <property type="nucleotide sequence ID" value="NZ_JBHTLH010000018.1"/>
</dbReference>
<proteinExistence type="predicted"/>
<comment type="caution">
    <text evidence="2">The sequence shown here is derived from an EMBL/GenBank/DDBJ whole genome shotgun (WGS) entry which is preliminary data.</text>
</comment>
<dbReference type="Proteomes" id="UP001597156">
    <property type="component" value="Unassembled WGS sequence"/>
</dbReference>
<dbReference type="EMBL" id="JBHTLH010000018">
    <property type="protein sequence ID" value="MFD1124983.1"/>
    <property type="molecule type" value="Genomic_DNA"/>
</dbReference>
<dbReference type="Gene3D" id="3.30.160.250">
    <property type="match status" value="1"/>
</dbReference>
<reference evidence="3" key="1">
    <citation type="journal article" date="2019" name="Int. J. Syst. Evol. Microbiol.">
        <title>The Global Catalogue of Microorganisms (GCM) 10K type strain sequencing project: providing services to taxonomists for standard genome sequencing and annotation.</title>
        <authorList>
            <consortium name="The Broad Institute Genomics Platform"/>
            <consortium name="The Broad Institute Genome Sequencing Center for Infectious Disease"/>
            <person name="Wu L."/>
            <person name="Ma J."/>
        </authorList>
    </citation>
    <scope>NUCLEOTIDE SEQUENCE [LARGE SCALE GENOMIC DNA]</scope>
    <source>
        <strain evidence="3">CCUG 71848</strain>
    </source>
</reference>
<name>A0ABW3PFM8_9LACO</name>
<protein>
    <submittedName>
        <fullName evidence="2">Type II toxin-antitoxin system HicB family antitoxin</fullName>
    </submittedName>
</protein>
<gene>
    <name evidence="2" type="ORF">ACFQ22_06420</name>
</gene>
<sequence length="132" mass="14713">MKNPDYVVYPAVFDNTNNDGFYTVTFPDIPDTVSQGRTLKEAMKEAPDAIAVALPDYPIYPKPSDIKKVQALHPDSVVSLVGVNMKEKLKQMKKRTVHKNVTIPVALADEAKKRGINFSEVLTEALQEKLKV</sequence>
<accession>A0ABW3PFM8</accession>
<evidence type="ECO:0000313" key="3">
    <source>
        <dbReference type="Proteomes" id="UP001597156"/>
    </source>
</evidence>